<dbReference type="HOGENOM" id="CLU_174765_0_0_10"/>
<name>R9HAK3_BACT4</name>
<feature type="domain" description="KTSC" evidence="1">
    <location>
        <begin position="7"/>
        <end position="65"/>
    </location>
</feature>
<gene>
    <name evidence="2" type="ORF">C799_02920</name>
</gene>
<accession>R9HAK3</accession>
<dbReference type="EMBL" id="ASSM01000009">
    <property type="protein sequence ID" value="EOS01067.1"/>
    <property type="molecule type" value="Genomic_DNA"/>
</dbReference>
<dbReference type="Proteomes" id="UP000014207">
    <property type="component" value="Unassembled WGS sequence"/>
</dbReference>
<evidence type="ECO:0000313" key="2">
    <source>
        <dbReference type="EMBL" id="EOS01067.1"/>
    </source>
</evidence>
<dbReference type="AlphaFoldDB" id="R9HAK3"/>
<organism evidence="2 3">
    <name type="scientific">Bacteroides thetaiotaomicron dnLKV9</name>
    <dbReference type="NCBI Taxonomy" id="1235785"/>
    <lineage>
        <taxon>Bacteria</taxon>
        <taxon>Pseudomonadati</taxon>
        <taxon>Bacteroidota</taxon>
        <taxon>Bacteroidia</taxon>
        <taxon>Bacteroidales</taxon>
        <taxon>Bacteroidaceae</taxon>
        <taxon>Bacteroides</taxon>
    </lineage>
</organism>
<protein>
    <recommendedName>
        <fullName evidence="1">KTSC domain-containing protein</fullName>
    </recommendedName>
</protein>
<proteinExistence type="predicted"/>
<dbReference type="Pfam" id="PF13619">
    <property type="entry name" value="KTSC"/>
    <property type="match status" value="1"/>
</dbReference>
<dbReference type="RefSeq" id="WP_016268749.1">
    <property type="nucleotide sequence ID" value="NZ_KE159459.1"/>
</dbReference>
<sequence>MEREYIESSMITSIGYDPSIAVLEIEFKSNSAVWQYYDVPESLYYELRGSDSVGKFWHTNIKGQFSENRVE</sequence>
<reference evidence="2 3" key="1">
    <citation type="submission" date="2013-04" db="EMBL/GenBank/DDBJ databases">
        <title>The Genome Sequence of Bacteroides thetaiotaomicron dnLKV9.</title>
        <authorList>
            <consortium name="The Broad Institute Genomics Platform"/>
            <consortium name="The Broad Institute Genome Sequencing Center for Infectious Disease"/>
            <person name="Earl A."/>
            <person name="Xavier R."/>
            <person name="Kuhn K."/>
            <person name="Stappenbeck T."/>
            <person name="Walker B."/>
            <person name="Young S."/>
            <person name="Zeng Q."/>
            <person name="Gargeya S."/>
            <person name="Fitzgerald M."/>
            <person name="Haas B."/>
            <person name="Abouelleil A."/>
            <person name="Allen A.W."/>
            <person name="Alvarado L."/>
            <person name="Arachchi H.M."/>
            <person name="Berlin A.M."/>
            <person name="Chapman S.B."/>
            <person name="Gainer-Dewar J."/>
            <person name="Goldberg J."/>
            <person name="Griggs A."/>
            <person name="Gujja S."/>
            <person name="Hansen M."/>
            <person name="Howarth C."/>
            <person name="Imamovic A."/>
            <person name="Ireland A."/>
            <person name="Larimer J."/>
            <person name="McCowan C."/>
            <person name="Murphy C."/>
            <person name="Pearson M."/>
            <person name="Poon T.W."/>
            <person name="Priest M."/>
            <person name="Roberts A."/>
            <person name="Saif S."/>
            <person name="Shea T."/>
            <person name="Sisk P."/>
            <person name="Sykes S."/>
            <person name="Wortman J."/>
            <person name="Nusbaum C."/>
            <person name="Birren B."/>
        </authorList>
    </citation>
    <scope>NUCLEOTIDE SEQUENCE [LARGE SCALE GENOMIC DNA]</scope>
    <source>
        <strain evidence="3">dnLKV9</strain>
    </source>
</reference>
<dbReference type="InterPro" id="IPR025309">
    <property type="entry name" value="KTSC_dom"/>
</dbReference>
<evidence type="ECO:0000259" key="1">
    <source>
        <dbReference type="Pfam" id="PF13619"/>
    </source>
</evidence>
<comment type="caution">
    <text evidence="2">The sequence shown here is derived from an EMBL/GenBank/DDBJ whole genome shotgun (WGS) entry which is preliminary data.</text>
</comment>
<evidence type="ECO:0000313" key="3">
    <source>
        <dbReference type="Proteomes" id="UP000014207"/>
    </source>
</evidence>